<dbReference type="EMBL" id="BTGB01000004">
    <property type="protein sequence ID" value="GMM46547.1"/>
    <property type="molecule type" value="Genomic_DNA"/>
</dbReference>
<name>A0AAV5R5F7_PICKL</name>
<gene>
    <name evidence="1" type="ORF">DAPK24_031220</name>
</gene>
<protein>
    <submittedName>
        <fullName evidence="1">Uncharacterized protein</fullName>
    </submittedName>
</protein>
<evidence type="ECO:0000313" key="2">
    <source>
        <dbReference type="Proteomes" id="UP001378960"/>
    </source>
</evidence>
<feature type="non-terminal residue" evidence="1">
    <location>
        <position position="1"/>
    </location>
</feature>
<evidence type="ECO:0000313" key="1">
    <source>
        <dbReference type="EMBL" id="GMM46547.1"/>
    </source>
</evidence>
<keyword evidence="2" id="KW-1185">Reference proteome</keyword>
<accession>A0AAV5R5F7</accession>
<reference evidence="1 2" key="1">
    <citation type="journal article" date="2023" name="Elife">
        <title>Identification of key yeast species and microbe-microbe interactions impacting larval growth of Drosophila in the wild.</title>
        <authorList>
            <person name="Mure A."/>
            <person name="Sugiura Y."/>
            <person name="Maeda R."/>
            <person name="Honda K."/>
            <person name="Sakurai N."/>
            <person name="Takahashi Y."/>
            <person name="Watada M."/>
            <person name="Katoh T."/>
            <person name="Gotoh A."/>
            <person name="Gotoh Y."/>
            <person name="Taniguchi I."/>
            <person name="Nakamura K."/>
            <person name="Hayashi T."/>
            <person name="Katayama T."/>
            <person name="Uemura T."/>
            <person name="Hattori Y."/>
        </authorList>
    </citation>
    <scope>NUCLEOTIDE SEQUENCE [LARGE SCALE GENOMIC DNA]</scope>
    <source>
        <strain evidence="1 2">PK-24</strain>
    </source>
</reference>
<proteinExistence type="predicted"/>
<comment type="caution">
    <text evidence="1">The sequence shown here is derived from an EMBL/GenBank/DDBJ whole genome shotgun (WGS) entry which is preliminary data.</text>
</comment>
<organism evidence="1 2">
    <name type="scientific">Pichia kluyveri</name>
    <name type="common">Yeast</name>
    <dbReference type="NCBI Taxonomy" id="36015"/>
    <lineage>
        <taxon>Eukaryota</taxon>
        <taxon>Fungi</taxon>
        <taxon>Dikarya</taxon>
        <taxon>Ascomycota</taxon>
        <taxon>Saccharomycotina</taxon>
        <taxon>Pichiomycetes</taxon>
        <taxon>Pichiales</taxon>
        <taxon>Pichiaceae</taxon>
        <taxon>Pichia</taxon>
    </lineage>
</organism>
<sequence>EETFNRYNNIATYFQITQLSISALFVSVYKLHELGIYDTVKWGQNQDIQPLDFAMTEFKKHISRAYGDTNEGLLYPNDSLLTIYINVLNLFKKDKEIQSLLNHLVDLKYPIGTKLFEVYLQALGNWDRTELLRCLNEYDERFERLRQCKTEYELKRVKSQISVVKTIGAFEDFIDKLEFNWEVVRRWRWPGRKA</sequence>
<dbReference type="Proteomes" id="UP001378960">
    <property type="component" value="Unassembled WGS sequence"/>
</dbReference>
<dbReference type="AlphaFoldDB" id="A0AAV5R5F7"/>